<feature type="domain" description="Ribonuclease H1 N-terminal" evidence="2">
    <location>
        <begin position="237"/>
        <end position="280"/>
    </location>
</feature>
<comment type="caution">
    <text evidence="3">The sequence shown here is derived from an EMBL/GenBank/DDBJ whole genome shotgun (WGS) entry which is preliminary data.</text>
</comment>
<keyword evidence="4" id="KW-1185">Reference proteome</keyword>
<dbReference type="Proteomes" id="UP001383192">
    <property type="component" value="Unassembled WGS sequence"/>
</dbReference>
<protein>
    <recommendedName>
        <fullName evidence="2">Ribonuclease H1 N-terminal domain-containing protein</fullName>
    </recommendedName>
</protein>
<dbReference type="AlphaFoldDB" id="A0AAW0ATW5"/>
<dbReference type="InterPro" id="IPR011320">
    <property type="entry name" value="RNase_H1_N"/>
</dbReference>
<evidence type="ECO:0000256" key="1">
    <source>
        <dbReference type="SAM" id="MobiDB-lite"/>
    </source>
</evidence>
<dbReference type="EMBL" id="JAYKXP010000269">
    <property type="protein sequence ID" value="KAK7017005.1"/>
    <property type="molecule type" value="Genomic_DNA"/>
</dbReference>
<reference evidence="3 4" key="1">
    <citation type="submission" date="2024-01" db="EMBL/GenBank/DDBJ databases">
        <title>A draft genome for a cacao thread blight-causing isolate of Paramarasmius palmivorus.</title>
        <authorList>
            <person name="Baruah I.K."/>
            <person name="Bukari Y."/>
            <person name="Amoako-Attah I."/>
            <person name="Meinhardt L.W."/>
            <person name="Bailey B.A."/>
            <person name="Cohen S.P."/>
        </authorList>
    </citation>
    <scope>NUCLEOTIDE SEQUENCE [LARGE SCALE GENOMIC DNA]</scope>
    <source>
        <strain evidence="3 4">GH-12</strain>
    </source>
</reference>
<dbReference type="Pfam" id="PF01693">
    <property type="entry name" value="Cauli_VI"/>
    <property type="match status" value="1"/>
</dbReference>
<accession>A0AAW0ATW5</accession>
<sequence>MQTTIIDEYTPRPPSPVNRREGNFLVVGRPPNGQALAYMTPQAFNCLEHEPARGTTTVRTTVEEMGGLVITTITKIQRLHPDHPSPARSGPRGIATVANPLVAPTAQEEAAGAFYRDGNLYVAVDVPSNEDAPLVIALGPQSGLTQEALAAANTLAGHAALVSNPIVTATPAQDATLAVQEATPAQTATEMDDVESLSSEASVTFSDESDNNGVPGVPNIPHPDSFHAPADVPAGTRFYVVYVGREVGIFWGDWYEEVEHKVLGVSGFRATKHQTFTQAQMEYTRAYFNQKPGYDLRVVSDVTPTPA</sequence>
<organism evidence="3 4">
    <name type="scientific">Paramarasmius palmivorus</name>
    <dbReference type="NCBI Taxonomy" id="297713"/>
    <lineage>
        <taxon>Eukaryota</taxon>
        <taxon>Fungi</taxon>
        <taxon>Dikarya</taxon>
        <taxon>Basidiomycota</taxon>
        <taxon>Agaricomycotina</taxon>
        <taxon>Agaricomycetes</taxon>
        <taxon>Agaricomycetidae</taxon>
        <taxon>Agaricales</taxon>
        <taxon>Marasmiineae</taxon>
        <taxon>Marasmiaceae</taxon>
        <taxon>Paramarasmius</taxon>
    </lineage>
</organism>
<proteinExistence type="predicted"/>
<name>A0AAW0ATW5_9AGAR</name>
<evidence type="ECO:0000313" key="4">
    <source>
        <dbReference type="Proteomes" id="UP001383192"/>
    </source>
</evidence>
<evidence type="ECO:0000259" key="2">
    <source>
        <dbReference type="Pfam" id="PF01693"/>
    </source>
</evidence>
<feature type="region of interest" description="Disordered" evidence="1">
    <location>
        <begin position="1"/>
        <end position="21"/>
    </location>
</feature>
<gene>
    <name evidence="3" type="ORF">VNI00_018768</name>
</gene>
<evidence type="ECO:0000313" key="3">
    <source>
        <dbReference type="EMBL" id="KAK7017005.1"/>
    </source>
</evidence>